<evidence type="ECO:0000256" key="2">
    <source>
        <dbReference type="ARBA" id="ARBA00022723"/>
    </source>
</evidence>
<dbReference type="KEGG" id="asla:NCTC11923_02639"/>
<keyword evidence="11" id="KW-1185">Reference proteome</keyword>
<keyword evidence="6" id="KW-0474">Menaquinone biosynthesis</keyword>
<comment type="subunit">
    <text evidence="6">Homodimer.</text>
</comment>
<dbReference type="InterPro" id="IPR011766">
    <property type="entry name" value="TPP_enzyme_TPP-bd"/>
</dbReference>
<dbReference type="PANTHER" id="PTHR42916">
    <property type="entry name" value="2-SUCCINYL-5-ENOLPYRUVYL-6-HYDROXY-3-CYCLOHEXENE-1-CARBOXYLATE SYNTHASE"/>
    <property type="match status" value="1"/>
</dbReference>
<keyword evidence="5 6" id="KW-0464">Manganese</keyword>
<dbReference type="AlphaFoldDB" id="A0A448KGD9"/>
<dbReference type="Pfam" id="PF02776">
    <property type="entry name" value="TPP_enzyme_N"/>
    <property type="match status" value="1"/>
</dbReference>
<gene>
    <name evidence="6 10" type="primary">menD</name>
    <name evidence="10" type="ORF">NCTC11923_02639</name>
</gene>
<evidence type="ECO:0000256" key="6">
    <source>
        <dbReference type="HAMAP-Rule" id="MF_01659"/>
    </source>
</evidence>
<dbReference type="EMBL" id="LR134363">
    <property type="protein sequence ID" value="VEG75958.1"/>
    <property type="molecule type" value="Genomic_DNA"/>
</dbReference>
<keyword evidence="3 6" id="KW-0460">Magnesium</keyword>
<dbReference type="Pfam" id="PF02775">
    <property type="entry name" value="TPP_enzyme_C"/>
    <property type="match status" value="1"/>
</dbReference>
<dbReference type="GO" id="GO:0030976">
    <property type="term" value="F:thiamine pyrophosphate binding"/>
    <property type="evidence" value="ECO:0007669"/>
    <property type="project" value="UniProtKB-UniRule"/>
</dbReference>
<comment type="cofactor">
    <cofactor evidence="6">
        <name>Mg(2+)</name>
        <dbReference type="ChEBI" id="CHEBI:18420"/>
    </cofactor>
    <cofactor evidence="6">
        <name>Mn(2+)</name>
        <dbReference type="ChEBI" id="CHEBI:29035"/>
    </cofactor>
</comment>
<dbReference type="Gene3D" id="3.40.50.1220">
    <property type="entry name" value="TPP-binding domain"/>
    <property type="match status" value="1"/>
</dbReference>
<comment type="pathway">
    <text evidence="6">Quinol/quinone metabolism; menaquinone biosynthesis.</text>
</comment>
<keyword evidence="4 6" id="KW-0786">Thiamine pyrophosphate</keyword>
<dbReference type="InterPro" id="IPR004433">
    <property type="entry name" value="MenaQ_synth_MenD"/>
</dbReference>
<dbReference type="Proteomes" id="UP000276899">
    <property type="component" value="Chromosome"/>
</dbReference>
<dbReference type="GO" id="GO:0070204">
    <property type="term" value="F:2-succinyl-5-enolpyruvyl-6-hydroxy-3-cyclohexene-1-carboxylic-acid synthase activity"/>
    <property type="evidence" value="ECO:0007669"/>
    <property type="project" value="UniProtKB-UniRule"/>
</dbReference>
<protein>
    <recommendedName>
        <fullName evidence="6">2-succinyl-5-enolpyruvyl-6-hydroxy-3-cyclohexene-1-carboxylate synthase</fullName>
        <shortName evidence="6">SEPHCHC synthase</shortName>
        <ecNumber evidence="6">2.2.1.9</ecNumber>
    </recommendedName>
    <alternativeName>
        <fullName evidence="6">Menaquinone biosynthesis protein MenD</fullName>
    </alternativeName>
</protein>
<dbReference type="UniPathway" id="UPA00079"/>
<organism evidence="10 11">
    <name type="scientific">Actinomyces slackii</name>
    <dbReference type="NCBI Taxonomy" id="52774"/>
    <lineage>
        <taxon>Bacteria</taxon>
        <taxon>Bacillati</taxon>
        <taxon>Actinomycetota</taxon>
        <taxon>Actinomycetes</taxon>
        <taxon>Actinomycetales</taxon>
        <taxon>Actinomycetaceae</taxon>
        <taxon>Actinomyces</taxon>
    </lineage>
</organism>
<dbReference type="SUPFAM" id="SSF52518">
    <property type="entry name" value="Thiamin diphosphate-binding fold (THDP-binding)"/>
    <property type="match status" value="2"/>
</dbReference>
<dbReference type="Gene3D" id="3.40.50.970">
    <property type="match status" value="2"/>
</dbReference>
<keyword evidence="2 6" id="KW-0479">Metal-binding</keyword>
<dbReference type="GO" id="GO:0009234">
    <property type="term" value="P:menaquinone biosynthetic process"/>
    <property type="evidence" value="ECO:0007669"/>
    <property type="project" value="UniProtKB-UniRule"/>
</dbReference>
<reference evidence="10 11" key="1">
    <citation type="submission" date="2018-12" db="EMBL/GenBank/DDBJ databases">
        <authorList>
            <consortium name="Pathogen Informatics"/>
        </authorList>
    </citation>
    <scope>NUCLEOTIDE SEQUENCE [LARGE SCALE GENOMIC DNA]</scope>
    <source>
        <strain evidence="10 11">NCTC11923</strain>
    </source>
</reference>
<dbReference type="InterPro" id="IPR029061">
    <property type="entry name" value="THDP-binding"/>
</dbReference>
<feature type="compositionally biased region" description="Gly residues" evidence="7">
    <location>
        <begin position="272"/>
        <end position="283"/>
    </location>
</feature>
<evidence type="ECO:0000256" key="1">
    <source>
        <dbReference type="ARBA" id="ARBA00022679"/>
    </source>
</evidence>
<feature type="region of interest" description="Disordered" evidence="7">
    <location>
        <begin position="260"/>
        <end position="283"/>
    </location>
</feature>
<feature type="region of interest" description="Disordered" evidence="7">
    <location>
        <begin position="183"/>
        <end position="236"/>
    </location>
</feature>
<evidence type="ECO:0000256" key="7">
    <source>
        <dbReference type="SAM" id="MobiDB-lite"/>
    </source>
</evidence>
<evidence type="ECO:0000256" key="4">
    <source>
        <dbReference type="ARBA" id="ARBA00023052"/>
    </source>
</evidence>
<dbReference type="STRING" id="1278298.GCA_000428685_00821"/>
<comment type="similarity">
    <text evidence="6">Belongs to the TPP enzyme family. MenD subfamily.</text>
</comment>
<dbReference type="EC" id="2.2.1.9" evidence="6"/>
<evidence type="ECO:0000313" key="10">
    <source>
        <dbReference type="EMBL" id="VEG75958.1"/>
    </source>
</evidence>
<evidence type="ECO:0000259" key="8">
    <source>
        <dbReference type="Pfam" id="PF02775"/>
    </source>
</evidence>
<accession>A0A448KGD9</accession>
<feature type="domain" description="Thiamine pyrophosphate enzyme N-terminal TPP-binding" evidence="9">
    <location>
        <begin position="14"/>
        <end position="135"/>
    </location>
</feature>
<dbReference type="PIRSF" id="PIRSF004983">
    <property type="entry name" value="MenD"/>
    <property type="match status" value="1"/>
</dbReference>
<comment type="pathway">
    <text evidence="6">Quinol/quinone metabolism; 1,4-dihydroxy-2-naphthoate biosynthesis; 1,4-dihydroxy-2-naphthoate from chorismate: step 2/7.</text>
</comment>
<evidence type="ECO:0000259" key="9">
    <source>
        <dbReference type="Pfam" id="PF02776"/>
    </source>
</evidence>
<evidence type="ECO:0000256" key="3">
    <source>
        <dbReference type="ARBA" id="ARBA00022842"/>
    </source>
</evidence>
<dbReference type="PANTHER" id="PTHR42916:SF1">
    <property type="entry name" value="PROTEIN PHYLLO, CHLOROPLASTIC"/>
    <property type="match status" value="1"/>
</dbReference>
<feature type="compositionally biased region" description="Low complexity" evidence="7">
    <location>
        <begin position="198"/>
        <end position="221"/>
    </location>
</feature>
<name>A0A448KGD9_9ACTO</name>
<proteinExistence type="inferred from homology"/>
<comment type="cofactor">
    <cofactor evidence="6">
        <name>thiamine diphosphate</name>
        <dbReference type="ChEBI" id="CHEBI:58937"/>
    </cofactor>
    <text evidence="6">Binds 1 thiamine pyrophosphate per subunit.</text>
</comment>
<dbReference type="HAMAP" id="MF_01659">
    <property type="entry name" value="MenD"/>
    <property type="match status" value="1"/>
</dbReference>
<dbReference type="GO" id="GO:0000287">
    <property type="term" value="F:magnesium ion binding"/>
    <property type="evidence" value="ECO:0007669"/>
    <property type="project" value="UniProtKB-UniRule"/>
</dbReference>
<sequence length="619" mass="61877">MPASPVTPPSLIAARCIVETMVAEGLDEAVLCPGSRSAPLAYALAEAQEAGRLALRVVLDERSAGFIALGMARAHALEGRPRPAAVVTTSGTAVANLHPAIAEADAAGIPLIALTADRPHELVGTGANQTTEQTAIFGRAPRLVVDLPADLAADGLGAGPASIAGQVRRAMAAAMGSLGGDPGPAQVNARFRPPLAPPSSADAAACPGPAAAGSRQDAAGGQAPGGSSGHSGGAPVPAAAVAGRPLAAALPVRVPASVPAPAAAPMPRVPGGDPGGEGAGEGRGIVVAGDTPHPQVGQLARALAEQLDWPLLAEPTSQARAGERALTRYAELLGTPAGQDLVERATDVLVTGHPSLTRPITALLGRADKRIRVLSERPTWTDTAGAACAVVPIDARQGAGQAPGIIEALGLEGAPASWARSWHRAASDLPGAGVEQGSADAAVDAVWEAALEGDHLLVLGSSMTIRRLDRLARPAGRPPMALANRGLAGIDGTIATALGAGLASGRPVRAVVGDLTFLHDAMSLLRGAAEAQADLQVVVIDDAGGAIFSGLEYAAVPGAGRFERLFSTPQSADIPALAAALGARALVPSDLQELRSLLRESVTGTSVIVWKADDAVDTA</sequence>
<feature type="domain" description="Thiamine pyrophosphate enzyme TPP-binding" evidence="8">
    <location>
        <begin position="476"/>
        <end position="606"/>
    </location>
</feature>
<dbReference type="UniPathway" id="UPA01057">
    <property type="reaction ID" value="UER00164"/>
</dbReference>
<feature type="compositionally biased region" description="Gly residues" evidence="7">
    <location>
        <begin position="222"/>
        <end position="232"/>
    </location>
</feature>
<evidence type="ECO:0000313" key="11">
    <source>
        <dbReference type="Proteomes" id="UP000276899"/>
    </source>
</evidence>
<comment type="function">
    <text evidence="6">Catalyzes the thiamine diphosphate-dependent decarboxylation of 2-oxoglutarate and the subsequent addition of the resulting succinic semialdehyde-thiamine pyrophosphate anion to isochorismate to yield 2-succinyl-5-enolpyruvyl-6-hydroxy-3-cyclohexene-1-carboxylate (SEPHCHC).</text>
</comment>
<evidence type="ECO:0000256" key="5">
    <source>
        <dbReference type="ARBA" id="ARBA00023211"/>
    </source>
</evidence>
<dbReference type="InterPro" id="IPR012001">
    <property type="entry name" value="Thiamin_PyroP_enz_TPP-bd_dom"/>
</dbReference>
<comment type="catalytic activity">
    <reaction evidence="6">
        <text>isochorismate + 2-oxoglutarate + H(+) = 5-enolpyruvoyl-6-hydroxy-2-succinyl-cyclohex-3-ene-1-carboxylate + CO2</text>
        <dbReference type="Rhea" id="RHEA:25593"/>
        <dbReference type="ChEBI" id="CHEBI:15378"/>
        <dbReference type="ChEBI" id="CHEBI:16526"/>
        <dbReference type="ChEBI" id="CHEBI:16810"/>
        <dbReference type="ChEBI" id="CHEBI:29780"/>
        <dbReference type="ChEBI" id="CHEBI:58818"/>
        <dbReference type="EC" id="2.2.1.9"/>
    </reaction>
</comment>
<keyword evidence="1 6" id="KW-0808">Transferase</keyword>
<dbReference type="GO" id="GO:0030145">
    <property type="term" value="F:manganese ion binding"/>
    <property type="evidence" value="ECO:0007669"/>
    <property type="project" value="UniProtKB-UniRule"/>
</dbReference>
<dbReference type="CDD" id="cd07037">
    <property type="entry name" value="TPP_PYR_MenD"/>
    <property type="match status" value="1"/>
</dbReference>